<proteinExistence type="predicted"/>
<evidence type="ECO:0000313" key="4">
    <source>
        <dbReference type="Proteomes" id="UP000294656"/>
    </source>
</evidence>
<evidence type="ECO:0000256" key="1">
    <source>
        <dbReference type="ARBA" id="ARBA00022737"/>
    </source>
</evidence>
<dbReference type="InterPro" id="IPR052346">
    <property type="entry name" value="O-mannosyl-transferase_TMTC"/>
</dbReference>
<keyword evidence="2" id="KW-0802">TPR repeat</keyword>
<dbReference type="RefSeq" id="WP_133504763.1">
    <property type="nucleotide sequence ID" value="NZ_SNXC01000014.1"/>
</dbReference>
<dbReference type="PANTHER" id="PTHR44227:SF3">
    <property type="entry name" value="PROTEIN O-MANNOSYL-TRANSFERASE TMTC4"/>
    <property type="match status" value="1"/>
</dbReference>
<evidence type="ECO:0000256" key="2">
    <source>
        <dbReference type="ARBA" id="ARBA00022803"/>
    </source>
</evidence>
<evidence type="ECO:0000313" key="3">
    <source>
        <dbReference type="EMBL" id="TDO96475.1"/>
    </source>
</evidence>
<organism evidence="3 4">
    <name type="scientific">Marinomonas balearica</name>
    <dbReference type="NCBI Taxonomy" id="491947"/>
    <lineage>
        <taxon>Bacteria</taxon>
        <taxon>Pseudomonadati</taxon>
        <taxon>Pseudomonadota</taxon>
        <taxon>Gammaproteobacteria</taxon>
        <taxon>Oceanospirillales</taxon>
        <taxon>Oceanospirillaceae</taxon>
        <taxon>Marinomonas</taxon>
    </lineage>
</organism>
<dbReference type="PANTHER" id="PTHR44227">
    <property type="match status" value="1"/>
</dbReference>
<dbReference type="SUPFAM" id="SSF48452">
    <property type="entry name" value="TPR-like"/>
    <property type="match status" value="1"/>
</dbReference>
<gene>
    <name evidence="3" type="ORF">DFP79_3055</name>
</gene>
<dbReference type="AlphaFoldDB" id="A0A4R6M6L3"/>
<comment type="caution">
    <text evidence="3">The sequence shown here is derived from an EMBL/GenBank/DDBJ whole genome shotgun (WGS) entry which is preliminary data.</text>
</comment>
<sequence length="573" mass="65375">MSIPLWLGACAINPETTSDTEQNLKDHQAIEFTSESHTHISQENLTELLEAEFLLQRDGPGAAYGKFVKILKHEKSEKMAKRVTNIAIVSQNPAYIEESTNLWISIAPSAEEPYPLQLQLYFASGRYKQAAQLIMHAIKHNVSLRFFPSYLDQHSREVDTLETVRQTFNELPKELLSNIYLKLGNNRLDFFAGDYKTVEETIINSLFDEAPKEECKSLFVILGYSQNQLGKTNDAITTLLTGLNDFPNSKHLLIPVIELLVADNQLSNASELYNNADLSSFDRTQLGLTFAGKLIEYQHYQTALTVLTHLPEQQYSFRDQSKLLTAEALNKTGDPQAAFEILKTVDGPLAWNATQQIIQLLYFLNREQEINPLAIERLSDEKWQEETISIANLHEHYKRPDLSLELINSVLKNHPNADAVRYKKAILLESLNQWKGAVAELETLVLNHPNKPQYLNALGYTILVNSDELERAQSYIEQAYNLDDTDPAIIDSLGWVLFLRHDIDQATFYLQKAWGILKDAEIGAHYGETLWHQGHQSLANDVWREAYQVTPQYPVLMETIERLNPELIMEFSN</sequence>
<dbReference type="InterPro" id="IPR011990">
    <property type="entry name" value="TPR-like_helical_dom_sf"/>
</dbReference>
<dbReference type="Pfam" id="PF13174">
    <property type="entry name" value="TPR_6"/>
    <property type="match status" value="1"/>
</dbReference>
<dbReference type="InterPro" id="IPR019734">
    <property type="entry name" value="TPR_rpt"/>
</dbReference>
<dbReference type="Gene3D" id="1.25.40.10">
    <property type="entry name" value="Tetratricopeptide repeat domain"/>
    <property type="match status" value="2"/>
</dbReference>
<dbReference type="Proteomes" id="UP000294656">
    <property type="component" value="Unassembled WGS sequence"/>
</dbReference>
<keyword evidence="4" id="KW-1185">Reference proteome</keyword>
<name>A0A4R6M6L3_9GAMM</name>
<protein>
    <submittedName>
        <fullName evidence="3">Uncharacterized protein</fullName>
    </submittedName>
</protein>
<dbReference type="OrthoDB" id="9766710at2"/>
<dbReference type="EMBL" id="SNXC01000014">
    <property type="protein sequence ID" value="TDO96475.1"/>
    <property type="molecule type" value="Genomic_DNA"/>
</dbReference>
<keyword evidence="1" id="KW-0677">Repeat</keyword>
<accession>A0A4R6M6L3</accession>
<reference evidence="3 4" key="1">
    <citation type="submission" date="2019-03" db="EMBL/GenBank/DDBJ databases">
        <title>Genomic Encyclopedia of Type Strains, Phase III (KMG-III): the genomes of soil and plant-associated and newly described type strains.</title>
        <authorList>
            <person name="Whitman W."/>
        </authorList>
    </citation>
    <scope>NUCLEOTIDE SEQUENCE [LARGE SCALE GENOMIC DNA]</scope>
    <source>
        <strain evidence="3 4">CECT 7378</strain>
    </source>
</reference>